<dbReference type="EMBL" id="LR797382">
    <property type="protein sequence ID" value="CAB4212256.1"/>
    <property type="molecule type" value="Genomic_DNA"/>
</dbReference>
<sequence length="60" mass="6839">MLLSMLLQGFITAVIFILISSTISAIKAFMFARKWNQYMKERGGYYEAESGVTVTKKSMH</sequence>
<protein>
    <submittedName>
        <fullName evidence="3">Uncharacterized protein</fullName>
    </submittedName>
</protein>
<keyword evidence="1" id="KW-0812">Transmembrane</keyword>
<organism evidence="3">
    <name type="scientific">uncultured Caudovirales phage</name>
    <dbReference type="NCBI Taxonomy" id="2100421"/>
    <lineage>
        <taxon>Viruses</taxon>
        <taxon>Duplodnaviria</taxon>
        <taxon>Heunggongvirae</taxon>
        <taxon>Uroviricota</taxon>
        <taxon>Caudoviricetes</taxon>
        <taxon>Peduoviridae</taxon>
        <taxon>Maltschvirus</taxon>
        <taxon>Maltschvirus maltsch</taxon>
    </lineage>
</organism>
<name>A0A6J7XBB9_9CAUD</name>
<reference evidence="3" key="1">
    <citation type="submission" date="2020-05" db="EMBL/GenBank/DDBJ databases">
        <authorList>
            <person name="Chiriac C."/>
            <person name="Salcher M."/>
            <person name="Ghai R."/>
            <person name="Kavagutti S V."/>
        </authorList>
    </citation>
    <scope>NUCLEOTIDE SEQUENCE</scope>
</reference>
<evidence type="ECO:0000313" key="3">
    <source>
        <dbReference type="EMBL" id="CAB5228163.1"/>
    </source>
</evidence>
<accession>A0A6J7XBB9</accession>
<feature type="transmembrane region" description="Helical" evidence="1">
    <location>
        <begin position="6"/>
        <end position="32"/>
    </location>
</feature>
<keyword evidence="1" id="KW-0472">Membrane</keyword>
<evidence type="ECO:0000256" key="1">
    <source>
        <dbReference type="SAM" id="Phobius"/>
    </source>
</evidence>
<proteinExistence type="predicted"/>
<evidence type="ECO:0000313" key="2">
    <source>
        <dbReference type="EMBL" id="CAB4212256.1"/>
    </source>
</evidence>
<dbReference type="EMBL" id="LR798383">
    <property type="protein sequence ID" value="CAB5228163.1"/>
    <property type="molecule type" value="Genomic_DNA"/>
</dbReference>
<keyword evidence="1" id="KW-1133">Transmembrane helix</keyword>
<gene>
    <name evidence="2" type="ORF">UFOVP1437_7</name>
    <name evidence="3" type="ORF">UFOVP1531_57</name>
</gene>